<reference evidence="2 3" key="1">
    <citation type="submission" date="2014-10" db="EMBL/GenBank/DDBJ databases">
        <title>Draft genome sequence of Novosphingobium subterraneum DSM 12447.</title>
        <authorList>
            <person name="Gan H.M."/>
            <person name="Gan H.Y."/>
            <person name="Savka M.A."/>
        </authorList>
    </citation>
    <scope>NUCLEOTIDE SEQUENCE [LARGE SCALE GENOMIC DNA]</scope>
    <source>
        <strain evidence="2 3">DSM 12447</strain>
    </source>
</reference>
<dbReference type="EMBL" id="JRVC01000001">
    <property type="protein sequence ID" value="KHS49569.1"/>
    <property type="molecule type" value="Genomic_DNA"/>
</dbReference>
<dbReference type="EMBL" id="JRVC01000001">
    <property type="protein sequence ID" value="KHS49347.1"/>
    <property type="molecule type" value="Genomic_DNA"/>
</dbReference>
<protein>
    <submittedName>
        <fullName evidence="2">Uncharacterized protein</fullName>
    </submittedName>
</protein>
<dbReference type="RefSeq" id="WP_039330687.1">
    <property type="nucleotide sequence ID" value="NZ_JRVC01000001.1"/>
</dbReference>
<dbReference type="Proteomes" id="UP000031338">
    <property type="component" value="Unassembled WGS sequence"/>
</dbReference>
<proteinExistence type="predicted"/>
<dbReference type="STRING" id="48936.NJ75_00050"/>
<organism evidence="2 3">
    <name type="scientific">Novosphingobium subterraneum</name>
    <dbReference type="NCBI Taxonomy" id="48936"/>
    <lineage>
        <taxon>Bacteria</taxon>
        <taxon>Pseudomonadati</taxon>
        <taxon>Pseudomonadota</taxon>
        <taxon>Alphaproteobacteria</taxon>
        <taxon>Sphingomonadales</taxon>
        <taxon>Sphingomonadaceae</taxon>
        <taxon>Novosphingobium</taxon>
    </lineage>
</organism>
<gene>
    <name evidence="1" type="ORF">NJ75_00050</name>
    <name evidence="2" type="ORF">NJ75_00272</name>
</gene>
<name>A0A0B9AJX1_9SPHN</name>
<evidence type="ECO:0000313" key="1">
    <source>
        <dbReference type="EMBL" id="KHS49347.1"/>
    </source>
</evidence>
<comment type="caution">
    <text evidence="2">The sequence shown here is derived from an EMBL/GenBank/DDBJ whole genome shotgun (WGS) entry which is preliminary data.</text>
</comment>
<keyword evidence="3" id="KW-1185">Reference proteome</keyword>
<evidence type="ECO:0000313" key="2">
    <source>
        <dbReference type="EMBL" id="KHS49569.1"/>
    </source>
</evidence>
<sequence>MKRRQFRLTLEPTADDAVRLAQLSRYASDLASRGSADIGAALGGHVGVLFPGRNRHAVLESLLGKGEPGWSLVSDPGQGGSLVIQTTEAGAAVSAIARILEQVAPGALLRPMIYEPLSLRSSGKHHRSLH</sequence>
<dbReference type="AlphaFoldDB" id="A0A0B9AJX1"/>
<accession>A0A0B9AJX1</accession>
<evidence type="ECO:0000313" key="3">
    <source>
        <dbReference type="Proteomes" id="UP000031338"/>
    </source>
</evidence>